<dbReference type="GO" id="GO:0005829">
    <property type="term" value="C:cytosol"/>
    <property type="evidence" value="ECO:0007669"/>
    <property type="project" value="TreeGrafter"/>
</dbReference>
<evidence type="ECO:0000313" key="4">
    <source>
        <dbReference type="EMBL" id="VDK48256.1"/>
    </source>
</evidence>
<feature type="compositionally biased region" description="Low complexity" evidence="1">
    <location>
        <begin position="962"/>
        <end position="976"/>
    </location>
</feature>
<dbReference type="PANTHER" id="PTHR23025">
    <property type="entry name" value="TRIACYLGLYCEROL LIPASE"/>
    <property type="match status" value="1"/>
</dbReference>
<dbReference type="Gene3D" id="3.40.50.1820">
    <property type="entry name" value="alpha/beta hydrolase"/>
    <property type="match status" value="2"/>
</dbReference>
<feature type="domain" description="Alpha/beta hydrolase fold-3" evidence="3">
    <location>
        <begin position="1199"/>
        <end position="1267"/>
    </location>
</feature>
<evidence type="ECO:0000259" key="3">
    <source>
        <dbReference type="Pfam" id="PF07859"/>
    </source>
</evidence>
<keyword evidence="5" id="KW-1185">Reference proteome</keyword>
<dbReference type="InterPro" id="IPR029058">
    <property type="entry name" value="AB_hydrolase_fold"/>
</dbReference>
<proteinExistence type="predicted"/>
<dbReference type="Pfam" id="PF06350">
    <property type="entry name" value="HSL_N"/>
    <property type="match status" value="1"/>
</dbReference>
<feature type="compositionally biased region" description="Basic and acidic residues" evidence="1">
    <location>
        <begin position="1004"/>
        <end position="1017"/>
    </location>
</feature>
<evidence type="ECO:0000259" key="2">
    <source>
        <dbReference type="Pfam" id="PF06350"/>
    </source>
</evidence>
<feature type="compositionally biased region" description="Polar residues" evidence="1">
    <location>
        <begin position="24"/>
        <end position="33"/>
    </location>
</feature>
<dbReference type="GO" id="GO:0004771">
    <property type="term" value="F:sterol ester esterase activity"/>
    <property type="evidence" value="ECO:0007669"/>
    <property type="project" value="TreeGrafter"/>
</dbReference>
<dbReference type="GO" id="GO:0008203">
    <property type="term" value="P:cholesterol metabolic process"/>
    <property type="evidence" value="ECO:0007669"/>
    <property type="project" value="InterPro"/>
</dbReference>
<feature type="region of interest" description="Disordered" evidence="1">
    <location>
        <begin position="837"/>
        <end position="908"/>
    </location>
</feature>
<feature type="region of interest" description="Disordered" evidence="1">
    <location>
        <begin position="960"/>
        <end position="1017"/>
    </location>
</feature>
<evidence type="ECO:0000313" key="5">
    <source>
        <dbReference type="Proteomes" id="UP000267096"/>
    </source>
</evidence>
<feature type="compositionally biased region" description="Low complexity" evidence="1">
    <location>
        <begin position="1142"/>
        <end position="1155"/>
    </location>
</feature>
<feature type="compositionally biased region" description="Polar residues" evidence="1">
    <location>
        <begin position="1302"/>
        <end position="1311"/>
    </location>
</feature>
<protein>
    <submittedName>
        <fullName evidence="6">Hormone-sensitive lipase (inferred by orthology to a human protein)</fullName>
    </submittedName>
</protein>
<dbReference type="GO" id="GO:0019433">
    <property type="term" value="P:triglyceride catabolic process"/>
    <property type="evidence" value="ECO:0007669"/>
    <property type="project" value="TreeGrafter"/>
</dbReference>
<feature type="region of interest" description="Disordered" evidence="1">
    <location>
        <begin position="1"/>
        <end position="33"/>
    </location>
</feature>
<sequence>MNMIKTVIASSSGASSSDDRRHQTVNTHSSTNNKSYSRYCAYHMNRGRIRRKFDNSNMDNDSDSNNNNSNQLGPKLSVQRSAIFALLEKLAEENERYFMKQSVNSDYMKRLQKASNEILACSSTIQRVIHELQTLAPKYDYDEKTPGNGFRSLICVCDQIVLHLISLLRDCSEYRHASLLSFHRISYLCRELESYCAAMKFVLLATQQVLETQEKLATDSLFPPLEDDYRKYEGLMKSIEALDASCFYGRPLGFQFTPSIGRIFRFIGVILATYSLSWEKGQSAFGSLISSGRFIVSPEERAARILKVTREADIDFCKGFWNLSELGNVSIIIIVSQLFCPNMAVNDVREINFIGPISMQSNQKINIGSNDEDDINTDNVSDNGIESASGSSLCVRSCSCRLSSKEKSGFGMVRIPEPSAHTGVRPVRLRVLSYAHREALNRPATSTSFISPSSSSSSKFRTAQHESLSPYLLFHCHGGGYVATTSKSHETYLRTWAKQLNCPVVSIDYSLAPENPYPRPTEEVLYAYAYIVNNPSEFGWTGERLCMVGDSAGGNLIMSVNLRLIELNVKRKPDGLVLCYTPFLFQYLPSPSRLLSFMDPLLHMGVVLRCVDAYTRQTNEIDSESSTSSNSAVRASCKNCNTSTASLSSSGNHKTDQTNRRHKSLLEYVEQVQRAAQQKRTAAAAAATAAATRRNGMRSGVLSADHRAKSTAHNFESSNRHSVYCDRGSNRERSANCDEGTNCDRVANRGRSANCGESTNCDRVANRGRRTMKSLSERLIERVRVGALKGCSSSIVSLLNLAGTPPDGTAALATTTPRSATLSTGLSAAAAASQATSSSLSESSESESVASSSPFPSPLQSPSDAQPPTRIDQLTTQQQRPQETIPKDSEGVSEVQNKATDPLSIHISSSSPYHRKLIRYLRSHQLTKHSLTIINKNGSVMEGDDADDSNETSEVNADLEDNFNMNNSNNINNNNNATSVDAVESGPQQGSSTTADNQEVTQGEEGRHGEEHDDVHAVKRDDLSLNLTAKKFVMRTRTAHLTALAIDNISNWFHRKETQIEADNNGNQNVVNTTVVEDSGDDKTDDAARDINGDDYGIDNVYNNGDINIHNNNDKLKLDRTSNKLFGVLRRNNAHRHHDNYNSNNNGNGSNNNGNCDNVEQIKVDGFGAMKDSCGDSNRCDETEYNQGESGSSQLENLLRRDVPREPLISPIYASAEQLKQLPPMWFIACHMDPLLDDTIEFARKVRASDGRVGGLDLLESLPHGFLNFTLMSEECRDAAKLCLMRIREAFGMGMKRNKTTLHSAQKLSSEANEHDYSFKRASSATDNMDELLSDDQK</sequence>
<feature type="domain" description="Alpha/beta hydrolase fold-3" evidence="3">
    <location>
        <begin position="474"/>
        <end position="622"/>
    </location>
</feature>
<dbReference type="PANTHER" id="PTHR23025:SF3">
    <property type="entry name" value="HORMONE-SENSITIVE LIPASE"/>
    <property type="match status" value="1"/>
</dbReference>
<organism evidence="6">
    <name type="scientific">Anisakis simplex</name>
    <name type="common">Herring worm</name>
    <dbReference type="NCBI Taxonomy" id="6269"/>
    <lineage>
        <taxon>Eukaryota</taxon>
        <taxon>Metazoa</taxon>
        <taxon>Ecdysozoa</taxon>
        <taxon>Nematoda</taxon>
        <taxon>Chromadorea</taxon>
        <taxon>Rhabditida</taxon>
        <taxon>Spirurina</taxon>
        <taxon>Ascaridomorpha</taxon>
        <taxon>Ascaridoidea</taxon>
        <taxon>Anisakidae</taxon>
        <taxon>Anisakis</taxon>
        <taxon>Anisakis simplex complex</taxon>
    </lineage>
</organism>
<feature type="region of interest" description="Disordered" evidence="1">
    <location>
        <begin position="52"/>
        <end position="74"/>
    </location>
</feature>
<evidence type="ECO:0000256" key="1">
    <source>
        <dbReference type="SAM" id="MobiDB-lite"/>
    </source>
</evidence>
<feature type="region of interest" description="Disordered" evidence="1">
    <location>
        <begin position="1133"/>
        <end position="1157"/>
    </location>
</feature>
<reference evidence="6" key="1">
    <citation type="submission" date="2017-02" db="UniProtKB">
        <authorList>
            <consortium name="WormBaseParasite"/>
        </authorList>
    </citation>
    <scope>IDENTIFICATION</scope>
</reference>
<dbReference type="OrthoDB" id="408631at2759"/>
<dbReference type="WBParaSite" id="ASIM_0001341401-mRNA-1">
    <property type="protein sequence ID" value="ASIM_0001341401-mRNA-1"/>
    <property type="gene ID" value="ASIM_0001341401"/>
</dbReference>
<evidence type="ECO:0000313" key="6">
    <source>
        <dbReference type="WBParaSite" id="ASIM_0001341401-mRNA-1"/>
    </source>
</evidence>
<dbReference type="GO" id="GO:0004806">
    <property type="term" value="F:triacylglycerol lipase activity"/>
    <property type="evidence" value="ECO:0007669"/>
    <property type="project" value="TreeGrafter"/>
</dbReference>
<dbReference type="EMBL" id="UYRR01031259">
    <property type="protein sequence ID" value="VDK48256.1"/>
    <property type="molecule type" value="Genomic_DNA"/>
</dbReference>
<dbReference type="Proteomes" id="UP000267096">
    <property type="component" value="Unassembled WGS sequence"/>
</dbReference>
<dbReference type="Pfam" id="PF07859">
    <property type="entry name" value="Abhydrolase_3"/>
    <property type="match status" value="2"/>
</dbReference>
<gene>
    <name evidence="4" type="ORF">ASIM_LOCUS12842</name>
</gene>
<feature type="compositionally biased region" description="Polar residues" evidence="1">
    <location>
        <begin position="872"/>
        <end position="882"/>
    </location>
</feature>
<dbReference type="InterPro" id="IPR013094">
    <property type="entry name" value="AB_hydrolase_3"/>
</dbReference>
<feature type="region of interest" description="Disordered" evidence="1">
    <location>
        <begin position="1302"/>
        <end position="1323"/>
    </location>
</feature>
<accession>A0A0M3JYA6</accession>
<feature type="compositionally biased region" description="Low complexity" evidence="1">
    <location>
        <begin position="837"/>
        <end position="863"/>
    </location>
</feature>
<name>A0A0M3JYA6_ANISI</name>
<dbReference type="InterPro" id="IPR010468">
    <property type="entry name" value="HSL_N"/>
</dbReference>
<feature type="compositionally biased region" description="Polar residues" evidence="1">
    <location>
        <begin position="986"/>
        <end position="1001"/>
    </location>
</feature>
<feature type="domain" description="Hormone-sensitive lipase N-terminal" evidence="2">
    <location>
        <begin position="84"/>
        <end position="352"/>
    </location>
</feature>
<reference evidence="4 5" key="2">
    <citation type="submission" date="2018-11" db="EMBL/GenBank/DDBJ databases">
        <authorList>
            <consortium name="Pathogen Informatics"/>
        </authorList>
    </citation>
    <scope>NUCLEOTIDE SEQUENCE [LARGE SCALE GENOMIC DNA]</scope>
</reference>
<feature type="compositionally biased region" description="Low complexity" evidence="1">
    <location>
        <begin position="55"/>
        <end position="70"/>
    </location>
</feature>
<dbReference type="SUPFAM" id="SSF53474">
    <property type="entry name" value="alpha/beta-Hydrolases"/>
    <property type="match status" value="2"/>
</dbReference>